<dbReference type="EMBL" id="MU001640">
    <property type="protein sequence ID" value="KAF2480115.1"/>
    <property type="molecule type" value="Genomic_DNA"/>
</dbReference>
<feature type="transmembrane region" description="Helical" evidence="2">
    <location>
        <begin position="261"/>
        <end position="284"/>
    </location>
</feature>
<dbReference type="Pfam" id="PF00892">
    <property type="entry name" value="EamA"/>
    <property type="match status" value="1"/>
</dbReference>
<evidence type="ECO:0000256" key="2">
    <source>
        <dbReference type="SAM" id="Phobius"/>
    </source>
</evidence>
<dbReference type="Proteomes" id="UP000799767">
    <property type="component" value="Unassembled WGS sequence"/>
</dbReference>
<protein>
    <recommendedName>
        <fullName evidence="3">EamA domain-containing protein</fullName>
    </recommendedName>
</protein>
<dbReference type="PANTHER" id="PTHR19346">
    <property type="entry name" value="SUGAR PHOSPHATE TRANSPORTER DOMAIN-CONTAINING PROTEIN"/>
    <property type="match status" value="1"/>
</dbReference>
<dbReference type="InterPro" id="IPR000620">
    <property type="entry name" value="EamA_dom"/>
</dbReference>
<dbReference type="InterPro" id="IPR026505">
    <property type="entry name" value="Solute_c_fam_35_mem_F3/F4"/>
</dbReference>
<feature type="domain" description="EamA" evidence="3">
    <location>
        <begin position="178"/>
        <end position="247"/>
    </location>
</feature>
<feature type="transmembrane region" description="Helical" evidence="2">
    <location>
        <begin position="231"/>
        <end position="249"/>
    </location>
</feature>
<feature type="region of interest" description="Disordered" evidence="1">
    <location>
        <begin position="1"/>
        <end position="52"/>
    </location>
</feature>
<reference evidence="4" key="1">
    <citation type="journal article" date="2020" name="Stud. Mycol.">
        <title>101 Dothideomycetes genomes: a test case for predicting lifestyles and emergence of pathogens.</title>
        <authorList>
            <person name="Haridas S."/>
            <person name="Albert R."/>
            <person name="Binder M."/>
            <person name="Bloem J."/>
            <person name="Labutti K."/>
            <person name="Salamov A."/>
            <person name="Andreopoulos B."/>
            <person name="Baker S."/>
            <person name="Barry K."/>
            <person name="Bills G."/>
            <person name="Bluhm B."/>
            <person name="Cannon C."/>
            <person name="Castanera R."/>
            <person name="Culley D."/>
            <person name="Daum C."/>
            <person name="Ezra D."/>
            <person name="Gonzalez J."/>
            <person name="Henrissat B."/>
            <person name="Kuo A."/>
            <person name="Liang C."/>
            <person name="Lipzen A."/>
            <person name="Lutzoni F."/>
            <person name="Magnuson J."/>
            <person name="Mondo S."/>
            <person name="Nolan M."/>
            <person name="Ohm R."/>
            <person name="Pangilinan J."/>
            <person name="Park H.-J."/>
            <person name="Ramirez L."/>
            <person name="Alfaro M."/>
            <person name="Sun H."/>
            <person name="Tritt A."/>
            <person name="Yoshinaga Y."/>
            <person name="Zwiers L.-H."/>
            <person name="Turgeon B."/>
            <person name="Goodwin S."/>
            <person name="Spatafora J."/>
            <person name="Crous P."/>
            <person name="Grigoriev I."/>
        </authorList>
    </citation>
    <scope>NUCLEOTIDE SEQUENCE</scope>
    <source>
        <strain evidence="4">CBS 113389</strain>
    </source>
</reference>
<feature type="transmembrane region" description="Helical" evidence="2">
    <location>
        <begin position="172"/>
        <end position="195"/>
    </location>
</feature>
<gene>
    <name evidence="4" type="ORF">BDY17DRAFT_318650</name>
</gene>
<dbReference type="GeneID" id="54477212"/>
<dbReference type="PANTHER" id="PTHR19346:SF4">
    <property type="entry name" value="SUGAR PHOSPHATE TRANSPORTER DOMAIN-CONTAINING PROTEIN"/>
    <property type="match status" value="1"/>
</dbReference>
<dbReference type="RefSeq" id="XP_033586685.1">
    <property type="nucleotide sequence ID" value="XM_033736210.1"/>
</dbReference>
<keyword evidence="2" id="KW-1133">Transmembrane helix</keyword>
<feature type="compositionally biased region" description="Polar residues" evidence="1">
    <location>
        <begin position="43"/>
        <end position="52"/>
    </location>
</feature>
<evidence type="ECO:0000259" key="3">
    <source>
        <dbReference type="Pfam" id="PF00892"/>
    </source>
</evidence>
<organism evidence="4 5">
    <name type="scientific">Neohortaea acidophila</name>
    <dbReference type="NCBI Taxonomy" id="245834"/>
    <lineage>
        <taxon>Eukaryota</taxon>
        <taxon>Fungi</taxon>
        <taxon>Dikarya</taxon>
        <taxon>Ascomycota</taxon>
        <taxon>Pezizomycotina</taxon>
        <taxon>Dothideomycetes</taxon>
        <taxon>Dothideomycetidae</taxon>
        <taxon>Mycosphaerellales</taxon>
        <taxon>Teratosphaeriaceae</taxon>
        <taxon>Neohortaea</taxon>
    </lineage>
</organism>
<evidence type="ECO:0000313" key="5">
    <source>
        <dbReference type="Proteomes" id="UP000799767"/>
    </source>
</evidence>
<evidence type="ECO:0000313" key="4">
    <source>
        <dbReference type="EMBL" id="KAF2480115.1"/>
    </source>
</evidence>
<accession>A0A6A6PJL0</accession>
<dbReference type="SUPFAM" id="SSF103481">
    <property type="entry name" value="Multidrug resistance efflux transporter EmrE"/>
    <property type="match status" value="1"/>
</dbReference>
<feature type="transmembrane region" description="Helical" evidence="2">
    <location>
        <begin position="104"/>
        <end position="122"/>
    </location>
</feature>
<feature type="transmembrane region" description="Helical" evidence="2">
    <location>
        <begin position="305"/>
        <end position="329"/>
    </location>
</feature>
<keyword evidence="2" id="KW-0472">Membrane</keyword>
<proteinExistence type="predicted"/>
<feature type="transmembrane region" description="Helical" evidence="2">
    <location>
        <begin position="372"/>
        <end position="390"/>
    </location>
</feature>
<sequence>MEHARTSEHEHHEPLLDERENEGRQSQEDDIELDELHDGFGPSSVSDSAPLTSFDTPIPAVPRSKSSYLAIAAVFVVTVAGFTINTEATAYFEDVLGWKKPFTTMYISHSSLCLPWLGQLAYSRWKNRETPYVKWVREYNNQIREAVATIDAYATSGPSLVFKRKGQVAGPLDFLASTMAVVTVVLTVSGGAWFVSLVFTTPADLTAIYNTSTFFAAAFSVPILKERLGWLAIIAVALSVAGTFIIAYGDTTAEHESSAIGTARLLGNLIACGGAVAFGLYEVLFKKWACSSRPMKPSETLPLTFAASALTGIYTFATLWVGIIILHFTGIEEFVVPSAWVSLWIFIAVISLSISLNLLVVLVIWTDPVFGSMANVMGAFSVAMADWFVFGLSPSIATYVGGGLILVALALLTKHTLGEKR</sequence>
<dbReference type="AlphaFoldDB" id="A0A6A6PJL0"/>
<dbReference type="GO" id="GO:0016020">
    <property type="term" value="C:membrane"/>
    <property type="evidence" value="ECO:0007669"/>
    <property type="project" value="InterPro"/>
</dbReference>
<feature type="transmembrane region" description="Helical" evidence="2">
    <location>
        <begin position="341"/>
        <end position="365"/>
    </location>
</feature>
<dbReference type="OrthoDB" id="10062838at2759"/>
<feature type="transmembrane region" description="Helical" evidence="2">
    <location>
        <begin position="396"/>
        <end position="413"/>
    </location>
</feature>
<feature type="transmembrane region" description="Helical" evidence="2">
    <location>
        <begin position="67"/>
        <end position="84"/>
    </location>
</feature>
<dbReference type="InterPro" id="IPR037185">
    <property type="entry name" value="EmrE-like"/>
</dbReference>
<feature type="compositionally biased region" description="Basic and acidic residues" evidence="1">
    <location>
        <begin position="1"/>
        <end position="27"/>
    </location>
</feature>
<evidence type="ECO:0000256" key="1">
    <source>
        <dbReference type="SAM" id="MobiDB-lite"/>
    </source>
</evidence>
<feature type="transmembrane region" description="Helical" evidence="2">
    <location>
        <begin position="207"/>
        <end position="224"/>
    </location>
</feature>
<keyword evidence="2" id="KW-0812">Transmembrane</keyword>
<name>A0A6A6PJL0_9PEZI</name>
<keyword evidence="5" id="KW-1185">Reference proteome</keyword>